<keyword evidence="6" id="KW-0136">Cellulose degradation</keyword>
<keyword evidence="9" id="KW-0503">Monooxygenase</keyword>
<evidence type="ECO:0000256" key="13">
    <source>
        <dbReference type="ARBA" id="ARBA00044502"/>
    </source>
</evidence>
<dbReference type="GO" id="GO:0005576">
    <property type="term" value="C:extracellular region"/>
    <property type="evidence" value="ECO:0007669"/>
    <property type="project" value="UniProtKB-SubCell"/>
</dbReference>
<dbReference type="OrthoDB" id="3496539at2759"/>
<dbReference type="GO" id="GO:0046872">
    <property type="term" value="F:metal ion binding"/>
    <property type="evidence" value="ECO:0007669"/>
    <property type="project" value="UniProtKB-KW"/>
</dbReference>
<gene>
    <name evidence="19" type="ORF">MAPG_09190</name>
</gene>
<evidence type="ECO:0000256" key="15">
    <source>
        <dbReference type="ARBA" id="ARBA00047174"/>
    </source>
</evidence>
<feature type="signal peptide" evidence="17">
    <location>
        <begin position="1"/>
        <end position="18"/>
    </location>
</feature>
<reference evidence="20" key="4">
    <citation type="journal article" date="2015" name="G3 (Bethesda)">
        <title>Genome sequences of three phytopathogenic species of the Magnaporthaceae family of fungi.</title>
        <authorList>
            <person name="Okagaki L.H."/>
            <person name="Nunes C.C."/>
            <person name="Sailsbery J."/>
            <person name="Clay B."/>
            <person name="Brown D."/>
            <person name="John T."/>
            <person name="Oh Y."/>
            <person name="Young N."/>
            <person name="Fitzgerald M."/>
            <person name="Haas B.J."/>
            <person name="Zeng Q."/>
            <person name="Young S."/>
            <person name="Adiconis X."/>
            <person name="Fan L."/>
            <person name="Levin J.Z."/>
            <person name="Mitchell T.K."/>
            <person name="Okubara P.A."/>
            <person name="Farman M.L."/>
            <person name="Kohn L.M."/>
            <person name="Birren B."/>
            <person name="Ma L.-J."/>
            <person name="Dean R.A."/>
        </authorList>
    </citation>
    <scope>NUCLEOTIDE SEQUENCE</scope>
    <source>
        <strain evidence="20">ATCC 64411 / 73-15</strain>
    </source>
</reference>
<evidence type="ECO:0000256" key="10">
    <source>
        <dbReference type="ARBA" id="ARBA00023157"/>
    </source>
</evidence>
<feature type="compositionally biased region" description="Low complexity" evidence="16">
    <location>
        <begin position="288"/>
        <end position="297"/>
    </location>
</feature>
<evidence type="ECO:0000256" key="1">
    <source>
        <dbReference type="ARBA" id="ARBA00001973"/>
    </source>
</evidence>
<dbReference type="EMBL" id="ADBL01002251">
    <property type="status" value="NOT_ANNOTATED_CDS"/>
    <property type="molecule type" value="Genomic_DNA"/>
</dbReference>
<keyword evidence="12" id="KW-0624">Polysaccharide degradation</keyword>
<comment type="catalytic activity">
    <reaction evidence="14">
        <text>[(1-&gt;4)-beta-D-glucosyl]n+m + reduced acceptor + O2 = 4-dehydro-beta-D-glucosyl-[(1-&gt;4)-beta-D-glucosyl]n-1 + [(1-&gt;4)-beta-D-glucosyl]m + acceptor + H2O.</text>
        <dbReference type="EC" id="1.14.99.56"/>
    </reaction>
</comment>
<organism evidence="20 21">
    <name type="scientific">Magnaporthiopsis poae (strain ATCC 64411 / 73-15)</name>
    <name type="common">Kentucky bluegrass fungus</name>
    <name type="synonym">Magnaporthe poae</name>
    <dbReference type="NCBI Taxonomy" id="644358"/>
    <lineage>
        <taxon>Eukaryota</taxon>
        <taxon>Fungi</taxon>
        <taxon>Dikarya</taxon>
        <taxon>Ascomycota</taxon>
        <taxon>Pezizomycotina</taxon>
        <taxon>Sordariomycetes</taxon>
        <taxon>Sordariomycetidae</taxon>
        <taxon>Magnaporthales</taxon>
        <taxon>Magnaporthaceae</taxon>
        <taxon>Magnaporthiopsis</taxon>
    </lineage>
</organism>
<protein>
    <recommendedName>
        <fullName evidence="15">lytic cellulose monooxygenase (C4-dehydrogenating)</fullName>
        <ecNumber evidence="15">1.14.99.56</ecNumber>
    </recommendedName>
</protein>
<evidence type="ECO:0000256" key="5">
    <source>
        <dbReference type="ARBA" id="ARBA00022729"/>
    </source>
</evidence>
<dbReference type="EC" id="1.14.99.56" evidence="15"/>
<dbReference type="GO" id="GO:0030245">
    <property type="term" value="P:cellulose catabolic process"/>
    <property type="evidence" value="ECO:0007669"/>
    <property type="project" value="UniProtKB-KW"/>
</dbReference>
<dbReference type="InterPro" id="IPR049892">
    <property type="entry name" value="AA9"/>
</dbReference>
<dbReference type="InterPro" id="IPR005103">
    <property type="entry name" value="AA9_LPMO"/>
</dbReference>
<feature type="domain" description="Auxiliary Activity family 9 catalytic" evidence="18">
    <location>
        <begin position="19"/>
        <end position="225"/>
    </location>
</feature>
<evidence type="ECO:0000256" key="2">
    <source>
        <dbReference type="ARBA" id="ARBA00004613"/>
    </source>
</evidence>
<keyword evidence="21" id="KW-1185">Reference proteome</keyword>
<evidence type="ECO:0000256" key="16">
    <source>
        <dbReference type="SAM" id="MobiDB-lite"/>
    </source>
</evidence>
<dbReference type="OMA" id="HYTFDKL"/>
<name>A0A0C4E9B1_MAGP6</name>
<reference evidence="21" key="1">
    <citation type="submission" date="2010-05" db="EMBL/GenBank/DDBJ databases">
        <title>The genome sequence of Magnaporthe poae strain ATCC 64411.</title>
        <authorList>
            <person name="Ma L.-J."/>
            <person name="Dead R."/>
            <person name="Young S."/>
            <person name="Zeng Q."/>
            <person name="Koehrsen M."/>
            <person name="Alvarado L."/>
            <person name="Berlin A."/>
            <person name="Chapman S.B."/>
            <person name="Chen Z."/>
            <person name="Freedman E."/>
            <person name="Gellesch M."/>
            <person name="Goldberg J."/>
            <person name="Griggs A."/>
            <person name="Gujja S."/>
            <person name="Heilman E.R."/>
            <person name="Heiman D."/>
            <person name="Hepburn T."/>
            <person name="Howarth C."/>
            <person name="Jen D."/>
            <person name="Larson L."/>
            <person name="Mehta T."/>
            <person name="Neiman D."/>
            <person name="Pearson M."/>
            <person name="Roberts A."/>
            <person name="Saif S."/>
            <person name="Shea T."/>
            <person name="Shenoy N."/>
            <person name="Sisk P."/>
            <person name="Stolte C."/>
            <person name="Sykes S."/>
            <person name="Walk T."/>
            <person name="White J."/>
            <person name="Yandava C."/>
            <person name="Haas B."/>
            <person name="Nusbaum C."/>
            <person name="Birren B."/>
        </authorList>
    </citation>
    <scope>NUCLEOTIDE SEQUENCE [LARGE SCALE GENOMIC DNA]</scope>
    <source>
        <strain evidence="21">ATCC 64411 / 73-15</strain>
    </source>
</reference>
<proteinExistence type="inferred from homology"/>
<dbReference type="Gene3D" id="2.70.50.70">
    <property type="match status" value="1"/>
</dbReference>
<keyword evidence="8" id="KW-0186">Copper</keyword>
<keyword evidence="3" id="KW-0964">Secreted</keyword>
<dbReference type="VEuPathDB" id="FungiDB:MAPG_09190"/>
<reference evidence="19" key="3">
    <citation type="submission" date="2011-03" db="EMBL/GenBank/DDBJ databases">
        <title>Annotation of Magnaporthe poae ATCC 64411.</title>
        <authorList>
            <person name="Ma L.-J."/>
            <person name="Dead R."/>
            <person name="Young S.K."/>
            <person name="Zeng Q."/>
            <person name="Gargeya S."/>
            <person name="Fitzgerald M."/>
            <person name="Haas B."/>
            <person name="Abouelleil A."/>
            <person name="Alvarado L."/>
            <person name="Arachchi H.M."/>
            <person name="Berlin A."/>
            <person name="Brown A."/>
            <person name="Chapman S.B."/>
            <person name="Chen Z."/>
            <person name="Dunbar C."/>
            <person name="Freedman E."/>
            <person name="Gearin G."/>
            <person name="Gellesch M."/>
            <person name="Goldberg J."/>
            <person name="Griggs A."/>
            <person name="Gujja S."/>
            <person name="Heiman D."/>
            <person name="Howarth C."/>
            <person name="Larson L."/>
            <person name="Lui A."/>
            <person name="MacDonald P.J.P."/>
            <person name="Mehta T."/>
            <person name="Montmayeur A."/>
            <person name="Murphy C."/>
            <person name="Neiman D."/>
            <person name="Pearson M."/>
            <person name="Priest M."/>
            <person name="Roberts A."/>
            <person name="Saif S."/>
            <person name="Shea T."/>
            <person name="Shenoy N."/>
            <person name="Sisk P."/>
            <person name="Stolte C."/>
            <person name="Sykes S."/>
            <person name="Yandava C."/>
            <person name="Wortman J."/>
            <person name="Nusbaum C."/>
            <person name="Birren B."/>
        </authorList>
    </citation>
    <scope>NUCLEOTIDE SEQUENCE</scope>
    <source>
        <strain evidence="19">ATCC 64411</strain>
    </source>
</reference>
<keyword evidence="5 17" id="KW-0732">Signal</keyword>
<reference evidence="20" key="5">
    <citation type="submission" date="2015-06" db="UniProtKB">
        <authorList>
            <consortium name="EnsemblFungi"/>
        </authorList>
    </citation>
    <scope>IDENTIFICATION</scope>
    <source>
        <strain evidence="20">ATCC 64411</strain>
    </source>
</reference>
<evidence type="ECO:0000256" key="8">
    <source>
        <dbReference type="ARBA" id="ARBA00023008"/>
    </source>
</evidence>
<sequence length="401" mass="41547">MRTTGFLAVTGLAALGSAHFTWDKAAVNGQAVGGDNQFIRKHENYYLPIKFNKTPEGSITPNDPGFACNKNAKPARDVLKVKPGDKVSMNLGFGAKRMEHPGSVQVYVSPVNNAKTDDGKDWYKIHQALLCKQGAPETLRSTAWCMWGEGGITAPIAETMPNGQYLMRAEQMSLHGAHDGQAEFYVACAQIEVTGSSATSLPGTAVQFPGAYKATDKAVNFSVWGRATSFDTPPGPDVIPGGTIRGSANGAGGDKTVTVPVGGGGGGGAPAPQNPGNGNNGNNGNGGNKDNNGNKGNNQGGNPGKNNQQGAKTAPQQPGGDFPNNGDKDNNNQGGNPSDFPGDLPGGFPSGNPDDNQGKNNQQGAKAAPQQPGGSPKNGKPDCNKKRGIRARREAMRTAQE</sequence>
<dbReference type="CDD" id="cd21175">
    <property type="entry name" value="LPMO_AA9"/>
    <property type="match status" value="1"/>
</dbReference>
<keyword evidence="10" id="KW-1015">Disulfide bond</keyword>
<comment type="similarity">
    <text evidence="13">Belongs to the polysaccharide monooxygenase AA9 family.</text>
</comment>
<keyword evidence="7" id="KW-0560">Oxidoreductase</keyword>
<keyword evidence="11" id="KW-0119">Carbohydrate metabolism</keyword>
<comment type="cofactor">
    <cofactor evidence="1">
        <name>Cu(2+)</name>
        <dbReference type="ChEBI" id="CHEBI:29036"/>
    </cofactor>
</comment>
<dbReference type="EMBL" id="GL876974">
    <property type="protein sequence ID" value="KLU90226.1"/>
    <property type="molecule type" value="Genomic_DNA"/>
</dbReference>
<evidence type="ECO:0000256" key="17">
    <source>
        <dbReference type="SAM" id="SignalP"/>
    </source>
</evidence>
<evidence type="ECO:0000256" key="12">
    <source>
        <dbReference type="ARBA" id="ARBA00023326"/>
    </source>
</evidence>
<feature type="compositionally biased region" description="Low complexity" evidence="16">
    <location>
        <begin position="359"/>
        <end position="374"/>
    </location>
</feature>
<comment type="subcellular location">
    <subcellularLocation>
        <location evidence="2">Secreted</location>
    </subcellularLocation>
</comment>
<dbReference type="Proteomes" id="UP000011715">
    <property type="component" value="Unassembled WGS sequence"/>
</dbReference>
<dbReference type="PANTHER" id="PTHR33353:SF2">
    <property type="entry name" value="ENDO-BETA-1,4-GLUCANASE D"/>
    <property type="match status" value="1"/>
</dbReference>
<dbReference type="AlphaFoldDB" id="A0A0C4E9B1"/>
<feature type="region of interest" description="Disordered" evidence="16">
    <location>
        <begin position="228"/>
        <end position="401"/>
    </location>
</feature>
<accession>A0A0C4E9B1</accession>
<evidence type="ECO:0000256" key="6">
    <source>
        <dbReference type="ARBA" id="ARBA00023001"/>
    </source>
</evidence>
<dbReference type="GO" id="GO:0004497">
    <property type="term" value="F:monooxygenase activity"/>
    <property type="evidence" value="ECO:0007669"/>
    <property type="project" value="UniProtKB-KW"/>
</dbReference>
<feature type="compositionally biased region" description="Basic and acidic residues" evidence="16">
    <location>
        <begin position="379"/>
        <end position="401"/>
    </location>
</feature>
<evidence type="ECO:0000313" key="19">
    <source>
        <dbReference type="EMBL" id="KLU90226.1"/>
    </source>
</evidence>
<dbReference type="eggNOG" id="ENOG502SING">
    <property type="taxonomic scope" value="Eukaryota"/>
</dbReference>
<dbReference type="Pfam" id="PF03443">
    <property type="entry name" value="AA9"/>
    <property type="match status" value="1"/>
</dbReference>
<evidence type="ECO:0000256" key="9">
    <source>
        <dbReference type="ARBA" id="ARBA00023033"/>
    </source>
</evidence>
<evidence type="ECO:0000256" key="11">
    <source>
        <dbReference type="ARBA" id="ARBA00023277"/>
    </source>
</evidence>
<evidence type="ECO:0000313" key="20">
    <source>
        <dbReference type="EnsemblFungi" id="MAPG_09190T0"/>
    </source>
</evidence>
<dbReference type="PANTHER" id="PTHR33353">
    <property type="entry name" value="PUTATIVE (AFU_ORTHOLOGUE AFUA_1G12560)-RELATED"/>
    <property type="match status" value="1"/>
</dbReference>
<reference evidence="19" key="2">
    <citation type="submission" date="2010-05" db="EMBL/GenBank/DDBJ databases">
        <title>The Genome Sequence of Magnaporthe poae strain ATCC 64411.</title>
        <authorList>
            <consortium name="The Broad Institute Genome Sequencing Platform"/>
            <consortium name="Broad Institute Genome Sequencing Center for Infectious Disease"/>
            <person name="Ma L.-J."/>
            <person name="Dead R."/>
            <person name="Young S."/>
            <person name="Zeng Q."/>
            <person name="Koehrsen M."/>
            <person name="Alvarado L."/>
            <person name="Berlin A."/>
            <person name="Chapman S.B."/>
            <person name="Chen Z."/>
            <person name="Freedman E."/>
            <person name="Gellesch M."/>
            <person name="Goldberg J."/>
            <person name="Griggs A."/>
            <person name="Gujja S."/>
            <person name="Heilman E.R."/>
            <person name="Heiman D."/>
            <person name="Hepburn T."/>
            <person name="Howarth C."/>
            <person name="Jen D."/>
            <person name="Larson L."/>
            <person name="Mehta T."/>
            <person name="Neiman D."/>
            <person name="Pearson M."/>
            <person name="Roberts A."/>
            <person name="Saif S."/>
            <person name="Shea T."/>
            <person name="Shenoy N."/>
            <person name="Sisk P."/>
            <person name="Stolte C."/>
            <person name="Sykes S."/>
            <person name="Walk T."/>
            <person name="White J."/>
            <person name="Yandava C."/>
            <person name="Haas B."/>
            <person name="Nusbaum C."/>
            <person name="Birren B."/>
        </authorList>
    </citation>
    <scope>NUCLEOTIDE SEQUENCE</scope>
    <source>
        <strain evidence="19">ATCC 64411</strain>
    </source>
</reference>
<feature type="chain" id="PRO_5009385843" description="lytic cellulose monooxygenase (C4-dehydrogenating)" evidence="17">
    <location>
        <begin position="19"/>
        <end position="401"/>
    </location>
</feature>
<evidence type="ECO:0000259" key="18">
    <source>
        <dbReference type="Pfam" id="PF03443"/>
    </source>
</evidence>
<evidence type="ECO:0000256" key="7">
    <source>
        <dbReference type="ARBA" id="ARBA00023002"/>
    </source>
</evidence>
<evidence type="ECO:0000313" key="21">
    <source>
        <dbReference type="Proteomes" id="UP000011715"/>
    </source>
</evidence>
<feature type="compositionally biased region" description="Low complexity" evidence="16">
    <location>
        <begin position="304"/>
        <end position="337"/>
    </location>
</feature>
<evidence type="ECO:0000256" key="4">
    <source>
        <dbReference type="ARBA" id="ARBA00022723"/>
    </source>
</evidence>
<feature type="compositionally biased region" description="Gly residues" evidence="16">
    <location>
        <begin position="278"/>
        <end position="287"/>
    </location>
</feature>
<evidence type="ECO:0000256" key="14">
    <source>
        <dbReference type="ARBA" id="ARBA00045077"/>
    </source>
</evidence>
<dbReference type="EnsemblFungi" id="MAPG_09190T0">
    <property type="protein sequence ID" value="MAPG_09190T0"/>
    <property type="gene ID" value="MAPG_09190"/>
</dbReference>
<evidence type="ECO:0000256" key="3">
    <source>
        <dbReference type="ARBA" id="ARBA00022525"/>
    </source>
</evidence>
<keyword evidence="4" id="KW-0479">Metal-binding</keyword>